<protein>
    <submittedName>
        <fullName evidence="1">Uncharacterized protein</fullName>
    </submittedName>
</protein>
<organism evidence="1 2">
    <name type="scientific">Paenibacillus qinlingensis</name>
    <dbReference type="NCBI Taxonomy" id="1837343"/>
    <lineage>
        <taxon>Bacteria</taxon>
        <taxon>Bacillati</taxon>
        <taxon>Bacillota</taxon>
        <taxon>Bacilli</taxon>
        <taxon>Bacillales</taxon>
        <taxon>Paenibacillaceae</taxon>
        <taxon>Paenibacillus</taxon>
    </lineage>
</organism>
<evidence type="ECO:0000313" key="1">
    <source>
        <dbReference type="EMBL" id="MDR6555464.1"/>
    </source>
</evidence>
<gene>
    <name evidence="1" type="ORF">J2736_006726</name>
</gene>
<dbReference type="Proteomes" id="UP001267290">
    <property type="component" value="Unassembled WGS sequence"/>
</dbReference>
<accession>A0ABU1P7A7</accession>
<proteinExistence type="predicted"/>
<keyword evidence="2" id="KW-1185">Reference proteome</keyword>
<name>A0ABU1P7A7_9BACL</name>
<evidence type="ECO:0000313" key="2">
    <source>
        <dbReference type="Proteomes" id="UP001267290"/>
    </source>
</evidence>
<reference evidence="1 2" key="1">
    <citation type="submission" date="2023-07" db="EMBL/GenBank/DDBJ databases">
        <title>Sorghum-associated microbial communities from plants grown in Nebraska, USA.</title>
        <authorList>
            <person name="Schachtman D."/>
        </authorList>
    </citation>
    <scope>NUCLEOTIDE SEQUENCE [LARGE SCALE GENOMIC DNA]</scope>
    <source>
        <strain evidence="1 2">CC258</strain>
    </source>
</reference>
<sequence>MIGCIEKNNLMDRIIKGAELIELEKDPAIKRRYIDVYESLIHELERLKSA</sequence>
<comment type="caution">
    <text evidence="1">The sequence shown here is derived from an EMBL/GenBank/DDBJ whole genome shotgun (WGS) entry which is preliminary data.</text>
</comment>
<dbReference type="EMBL" id="JAVDSB010000030">
    <property type="protein sequence ID" value="MDR6555464.1"/>
    <property type="molecule type" value="Genomic_DNA"/>
</dbReference>